<evidence type="ECO:0000313" key="3">
    <source>
        <dbReference type="Proteomes" id="UP000597444"/>
    </source>
</evidence>
<dbReference type="Proteomes" id="UP000597444">
    <property type="component" value="Unassembled WGS sequence"/>
</dbReference>
<accession>A0A8J3IVJ3</accession>
<sequence>MLPSSRYVLQFYSISLLLMLTLFLQGCQASYSEQASSTDANTNFTDNAAATTTRTPSSQPGTRPTSSKYRILFDNAHAESAGNADWVISGAQPDPLKENPHPTKETDWTGGISAWGVALQQTNRYLLMTNASAFTYGNAKNITDLSKFDALILPEPNKLLTASEKNGYYAVRAEWRWPVYDLRS</sequence>
<keyword evidence="3" id="KW-1185">Reference proteome</keyword>
<proteinExistence type="predicted"/>
<reference evidence="2" key="1">
    <citation type="submission" date="2020-10" db="EMBL/GenBank/DDBJ databases">
        <title>Taxonomic study of unclassified bacteria belonging to the class Ktedonobacteria.</title>
        <authorList>
            <person name="Yabe S."/>
            <person name="Wang C.M."/>
            <person name="Zheng Y."/>
            <person name="Sakai Y."/>
            <person name="Cavaletti L."/>
            <person name="Monciardini P."/>
            <person name="Donadio S."/>
        </authorList>
    </citation>
    <scope>NUCLEOTIDE SEQUENCE</scope>
    <source>
        <strain evidence="2">ID150040</strain>
    </source>
</reference>
<feature type="compositionally biased region" description="Basic and acidic residues" evidence="1">
    <location>
        <begin position="95"/>
        <end position="107"/>
    </location>
</feature>
<organism evidence="2 3">
    <name type="scientific">Reticulibacter mediterranei</name>
    <dbReference type="NCBI Taxonomy" id="2778369"/>
    <lineage>
        <taxon>Bacteria</taxon>
        <taxon>Bacillati</taxon>
        <taxon>Chloroflexota</taxon>
        <taxon>Ktedonobacteria</taxon>
        <taxon>Ktedonobacterales</taxon>
        <taxon>Reticulibacteraceae</taxon>
        <taxon>Reticulibacter</taxon>
    </lineage>
</organism>
<dbReference type="RefSeq" id="WP_220207548.1">
    <property type="nucleotide sequence ID" value="NZ_BNJK01000001.1"/>
</dbReference>
<feature type="compositionally biased region" description="Polar residues" evidence="1">
    <location>
        <begin position="56"/>
        <end position="66"/>
    </location>
</feature>
<gene>
    <name evidence="2" type="ORF">KSF_070090</name>
</gene>
<feature type="region of interest" description="Disordered" evidence="1">
    <location>
        <begin position="88"/>
        <end position="107"/>
    </location>
</feature>
<feature type="compositionally biased region" description="Low complexity" evidence="1">
    <location>
        <begin position="38"/>
        <end position="55"/>
    </location>
</feature>
<protein>
    <submittedName>
        <fullName evidence="2">Uncharacterized protein</fullName>
    </submittedName>
</protein>
<dbReference type="EMBL" id="BNJK01000001">
    <property type="protein sequence ID" value="GHO96961.1"/>
    <property type="molecule type" value="Genomic_DNA"/>
</dbReference>
<evidence type="ECO:0000256" key="1">
    <source>
        <dbReference type="SAM" id="MobiDB-lite"/>
    </source>
</evidence>
<comment type="caution">
    <text evidence="2">The sequence shown here is derived from an EMBL/GenBank/DDBJ whole genome shotgun (WGS) entry which is preliminary data.</text>
</comment>
<evidence type="ECO:0000313" key="2">
    <source>
        <dbReference type="EMBL" id="GHO96961.1"/>
    </source>
</evidence>
<name>A0A8J3IVJ3_9CHLR</name>
<dbReference type="PROSITE" id="PS51257">
    <property type="entry name" value="PROKAR_LIPOPROTEIN"/>
    <property type="match status" value="1"/>
</dbReference>
<dbReference type="AlphaFoldDB" id="A0A8J3IVJ3"/>
<feature type="region of interest" description="Disordered" evidence="1">
    <location>
        <begin position="35"/>
        <end position="66"/>
    </location>
</feature>